<proteinExistence type="predicted"/>
<dbReference type="PANTHER" id="PTHR31310">
    <property type="match status" value="1"/>
</dbReference>
<dbReference type="AlphaFoldDB" id="A0A1X7A118"/>
<dbReference type="Proteomes" id="UP000193495">
    <property type="component" value="Unassembled WGS sequence"/>
</dbReference>
<protein>
    <submittedName>
        <fullName evidence="7">PAP2 superfamily protein</fullName>
    </submittedName>
</protein>
<keyword evidence="3 5" id="KW-1133">Transmembrane helix</keyword>
<dbReference type="Pfam" id="PF14378">
    <property type="entry name" value="PAP2_3"/>
    <property type="match status" value="1"/>
</dbReference>
<feature type="transmembrane region" description="Helical" evidence="5">
    <location>
        <begin position="289"/>
        <end position="309"/>
    </location>
</feature>
<evidence type="ECO:0000256" key="1">
    <source>
        <dbReference type="ARBA" id="ARBA00004141"/>
    </source>
</evidence>
<evidence type="ECO:0000256" key="3">
    <source>
        <dbReference type="ARBA" id="ARBA00022989"/>
    </source>
</evidence>
<evidence type="ECO:0000313" key="7">
    <source>
        <dbReference type="EMBL" id="PSK81586.1"/>
    </source>
</evidence>
<feature type="transmembrane region" description="Helical" evidence="5">
    <location>
        <begin position="42"/>
        <end position="60"/>
    </location>
</feature>
<feature type="domain" description="Inositolphosphotransferase Aur1/Ipt1" evidence="6">
    <location>
        <begin position="127"/>
        <end position="323"/>
    </location>
</feature>
<feature type="transmembrane region" description="Helical" evidence="5">
    <location>
        <begin position="160"/>
        <end position="179"/>
    </location>
</feature>
<evidence type="ECO:0000313" key="8">
    <source>
        <dbReference type="EMBL" id="SLN67540.1"/>
    </source>
</evidence>
<dbReference type="EMBL" id="FWFY01000013">
    <property type="protein sequence ID" value="SLN67540.1"/>
    <property type="molecule type" value="Genomic_DNA"/>
</dbReference>
<sequence>MVERVYPRHLALLLLVALHACVAVAIGIILEVPYRAGMAGRLLVLFQVLIPCFLVVLLFWQFGKMALVIRPDRPIAWLGLYLRRLLLDGDRLMGGLLALAAVALFMGSFSFVKPLIPRMAPFSWDPELAALDRLLHFGLDPYRLLMPLVAHPYVLKALNVAYHAWFFLFYFLVFIAAFSKGNERNIFLCAFVLTWALGGNGLAILLSSGGPVYYEALGFGADFAPLLEMLRAADGVTTLWALDVQASLWDSYRGLAAPRGISAMPSMHVAISVLMTLYAYRYARWSGRIFLAFTAVIMIGSVALAWHYAVDGYVGAAVALACWKMARRMNIDTASEAQHLEPAI</sequence>
<keyword evidence="4 5" id="KW-0472">Membrane</keyword>
<evidence type="ECO:0000313" key="10">
    <source>
        <dbReference type="Proteomes" id="UP000240624"/>
    </source>
</evidence>
<feature type="transmembrane region" description="Helical" evidence="5">
    <location>
        <begin position="92"/>
        <end position="112"/>
    </location>
</feature>
<reference evidence="7 10" key="2">
    <citation type="submission" date="2018-03" db="EMBL/GenBank/DDBJ databases">
        <title>Genomic Encyclopedia of Archaeal and Bacterial Type Strains, Phase II (KMG-II): from individual species to whole genera.</title>
        <authorList>
            <person name="Goeker M."/>
        </authorList>
    </citation>
    <scope>NUCLEOTIDE SEQUENCE [LARGE SCALE GENOMIC DNA]</scope>
    <source>
        <strain evidence="7 10">DSM 29956</strain>
    </source>
</reference>
<dbReference type="Proteomes" id="UP000240624">
    <property type="component" value="Unassembled WGS sequence"/>
</dbReference>
<feature type="transmembrane region" description="Helical" evidence="5">
    <location>
        <begin position="186"/>
        <end position="206"/>
    </location>
</feature>
<feature type="transmembrane region" description="Helical" evidence="5">
    <location>
        <begin position="12"/>
        <end position="30"/>
    </location>
</feature>
<dbReference type="InterPro" id="IPR026841">
    <property type="entry name" value="Aur1/Ipt1"/>
</dbReference>
<evidence type="ECO:0000313" key="9">
    <source>
        <dbReference type="Proteomes" id="UP000193495"/>
    </source>
</evidence>
<name>A0A1X7A118_9RHOB</name>
<accession>A0A1X7A118</accession>
<evidence type="ECO:0000256" key="2">
    <source>
        <dbReference type="ARBA" id="ARBA00022692"/>
    </source>
</evidence>
<dbReference type="PANTHER" id="PTHR31310:SF7">
    <property type="entry name" value="PA-PHOSPHATASE RELATED-FAMILY PROTEIN DDB_G0268928"/>
    <property type="match status" value="1"/>
</dbReference>
<organism evidence="8 9">
    <name type="scientific">Limimaricola soesokkakensis</name>
    <dbReference type="NCBI Taxonomy" id="1343159"/>
    <lineage>
        <taxon>Bacteria</taxon>
        <taxon>Pseudomonadati</taxon>
        <taxon>Pseudomonadota</taxon>
        <taxon>Alphaproteobacteria</taxon>
        <taxon>Rhodobacterales</taxon>
        <taxon>Paracoccaceae</taxon>
        <taxon>Limimaricola</taxon>
    </lineage>
</organism>
<feature type="transmembrane region" description="Helical" evidence="5">
    <location>
        <begin position="261"/>
        <end position="280"/>
    </location>
</feature>
<dbReference type="GO" id="GO:0016020">
    <property type="term" value="C:membrane"/>
    <property type="evidence" value="ECO:0007669"/>
    <property type="project" value="UniProtKB-SubCell"/>
</dbReference>
<keyword evidence="2 5" id="KW-0812">Transmembrane</keyword>
<gene>
    <name evidence="7" type="ORF">CLV79_11554</name>
    <name evidence="8" type="ORF">LOS8367_03377</name>
</gene>
<evidence type="ECO:0000259" key="6">
    <source>
        <dbReference type="Pfam" id="PF14378"/>
    </source>
</evidence>
<dbReference type="EMBL" id="PYGB01000015">
    <property type="protein sequence ID" value="PSK81586.1"/>
    <property type="molecule type" value="Genomic_DNA"/>
</dbReference>
<evidence type="ECO:0000256" key="5">
    <source>
        <dbReference type="SAM" id="Phobius"/>
    </source>
</evidence>
<dbReference type="InterPro" id="IPR052185">
    <property type="entry name" value="IPC_Synthase-Related"/>
</dbReference>
<comment type="subcellular location">
    <subcellularLocation>
        <location evidence="1">Membrane</location>
        <topology evidence="1">Multi-pass membrane protein</topology>
    </subcellularLocation>
</comment>
<reference evidence="8 9" key="1">
    <citation type="submission" date="2017-03" db="EMBL/GenBank/DDBJ databases">
        <authorList>
            <person name="Afonso C.L."/>
            <person name="Miller P.J."/>
            <person name="Scott M.A."/>
            <person name="Spackman E."/>
            <person name="Goraichik I."/>
            <person name="Dimitrov K.M."/>
            <person name="Suarez D.L."/>
            <person name="Swayne D.E."/>
        </authorList>
    </citation>
    <scope>NUCLEOTIDE SEQUENCE [LARGE SCALE GENOMIC DNA]</scope>
    <source>
        <strain evidence="8 9">CECT 8367</strain>
    </source>
</reference>
<evidence type="ECO:0000256" key="4">
    <source>
        <dbReference type="ARBA" id="ARBA00023136"/>
    </source>
</evidence>
<keyword evidence="10" id="KW-1185">Reference proteome</keyword>